<accession>A0A9W7Y379</accession>
<comment type="similarity">
    <text evidence="2">Belongs to the PAF1 family.</text>
</comment>
<evidence type="ECO:0000313" key="4">
    <source>
        <dbReference type="EMBL" id="KAJ1726190.1"/>
    </source>
</evidence>
<keyword evidence="5" id="KW-1185">Reference proteome</keyword>
<proteinExistence type="inferred from homology"/>
<protein>
    <submittedName>
        <fullName evidence="4">Uncharacterized protein</fullName>
    </submittedName>
</protein>
<dbReference type="EMBL" id="JANBOI010001721">
    <property type="protein sequence ID" value="KAJ1726190.1"/>
    <property type="molecule type" value="Genomic_DNA"/>
</dbReference>
<dbReference type="PANTHER" id="PTHR23188:SF12">
    <property type="entry name" value="RNA POLYMERASE II-ASSOCIATED FACTOR 1 HOMOLOG"/>
    <property type="match status" value="1"/>
</dbReference>
<comment type="subcellular location">
    <subcellularLocation>
        <location evidence="1">Nucleus</location>
    </subcellularLocation>
</comment>
<evidence type="ECO:0000256" key="3">
    <source>
        <dbReference type="ARBA" id="ARBA00023242"/>
    </source>
</evidence>
<dbReference type="GO" id="GO:0000993">
    <property type="term" value="F:RNA polymerase II complex binding"/>
    <property type="evidence" value="ECO:0007669"/>
    <property type="project" value="TreeGrafter"/>
</dbReference>
<dbReference type="GO" id="GO:0006368">
    <property type="term" value="P:transcription elongation by RNA polymerase II"/>
    <property type="evidence" value="ECO:0007669"/>
    <property type="project" value="InterPro"/>
</dbReference>
<dbReference type="AlphaFoldDB" id="A0A9W7Y379"/>
<comment type="caution">
    <text evidence="4">The sequence shown here is derived from an EMBL/GenBank/DDBJ whole genome shotgun (WGS) entry which is preliminary data.</text>
</comment>
<dbReference type="InterPro" id="IPR007133">
    <property type="entry name" value="RNA_pol_II-assoc_Paf1"/>
</dbReference>
<dbReference type="GO" id="GO:0003682">
    <property type="term" value="F:chromatin binding"/>
    <property type="evidence" value="ECO:0007669"/>
    <property type="project" value="TreeGrafter"/>
</dbReference>
<dbReference type="Proteomes" id="UP001143981">
    <property type="component" value="Unassembled WGS sequence"/>
</dbReference>
<organism evidence="4 5">
    <name type="scientific">Coemansia biformis</name>
    <dbReference type="NCBI Taxonomy" id="1286918"/>
    <lineage>
        <taxon>Eukaryota</taxon>
        <taxon>Fungi</taxon>
        <taxon>Fungi incertae sedis</taxon>
        <taxon>Zoopagomycota</taxon>
        <taxon>Kickxellomycotina</taxon>
        <taxon>Kickxellomycetes</taxon>
        <taxon>Kickxellales</taxon>
        <taxon>Kickxellaceae</taxon>
        <taxon>Coemansia</taxon>
    </lineage>
</organism>
<evidence type="ECO:0000256" key="2">
    <source>
        <dbReference type="ARBA" id="ARBA00007560"/>
    </source>
</evidence>
<gene>
    <name evidence="4" type="ORF">LPJ61_005360</name>
</gene>
<dbReference type="Pfam" id="PF03985">
    <property type="entry name" value="Paf1"/>
    <property type="match status" value="1"/>
</dbReference>
<name>A0A9W7Y379_9FUNG</name>
<feature type="non-terminal residue" evidence="4">
    <location>
        <position position="234"/>
    </location>
</feature>
<sequence length="234" mass="26748">HPTNSKLHAVEAVPLFPDTEIWPNMYTVFSLDVCPEPEYVGEMKPEPEAGERRRLGDAARESLVFRPRVRQNNIGEDEQWIETFLPEDADTAAHLCSRLADATPASEGDADVEYRLEKSREYDMPVRPATHRQDLYMLMVDTERGEGAGAVARYVPIKSRVLLKRRQAPLPGRQHEMADDPLRITSLDLQLREFSEEELQERAAAKDRLHDVVREEIVRVSAAHDDEGDEHVDR</sequence>
<evidence type="ECO:0000256" key="1">
    <source>
        <dbReference type="ARBA" id="ARBA00004123"/>
    </source>
</evidence>
<dbReference type="OrthoDB" id="10260285at2759"/>
<dbReference type="PANTHER" id="PTHR23188">
    <property type="entry name" value="RNA POLYMERASE II-ASSOCIATED FACTOR 1 HOMOLOG"/>
    <property type="match status" value="1"/>
</dbReference>
<evidence type="ECO:0000313" key="5">
    <source>
        <dbReference type="Proteomes" id="UP001143981"/>
    </source>
</evidence>
<keyword evidence="3" id="KW-0539">Nucleus</keyword>
<reference evidence="4" key="1">
    <citation type="submission" date="2022-07" db="EMBL/GenBank/DDBJ databases">
        <title>Phylogenomic reconstructions and comparative analyses of Kickxellomycotina fungi.</title>
        <authorList>
            <person name="Reynolds N.K."/>
            <person name="Stajich J.E."/>
            <person name="Barry K."/>
            <person name="Grigoriev I.V."/>
            <person name="Crous P."/>
            <person name="Smith M.E."/>
        </authorList>
    </citation>
    <scope>NUCLEOTIDE SEQUENCE</scope>
    <source>
        <strain evidence="4">BCRC 34381</strain>
    </source>
</reference>
<dbReference type="GO" id="GO:0016593">
    <property type="term" value="C:Cdc73/Paf1 complex"/>
    <property type="evidence" value="ECO:0007669"/>
    <property type="project" value="InterPro"/>
</dbReference>